<dbReference type="Proteomes" id="UP000183015">
    <property type="component" value="Unassembled WGS sequence"/>
</dbReference>
<keyword evidence="2" id="KW-1185">Reference proteome</keyword>
<evidence type="ECO:0000313" key="2">
    <source>
        <dbReference type="Proteomes" id="UP000183015"/>
    </source>
</evidence>
<name>A0A1H7FT18_STRJI</name>
<evidence type="ECO:0000313" key="1">
    <source>
        <dbReference type="EMBL" id="SEK29118.1"/>
    </source>
</evidence>
<proteinExistence type="predicted"/>
<gene>
    <name evidence="1" type="ORF">SAMN05414137_101392</name>
</gene>
<dbReference type="RefSeq" id="WP_042442316.1">
    <property type="nucleotide sequence ID" value="NZ_BBPN01000002.1"/>
</dbReference>
<dbReference type="EMBL" id="FOAZ01000001">
    <property type="protein sequence ID" value="SEK29118.1"/>
    <property type="molecule type" value="Genomic_DNA"/>
</dbReference>
<accession>A0A1H7FT18</accession>
<organism evidence="1 2">
    <name type="scientific">Streptacidiphilus jiangxiensis</name>
    <dbReference type="NCBI Taxonomy" id="235985"/>
    <lineage>
        <taxon>Bacteria</taxon>
        <taxon>Bacillati</taxon>
        <taxon>Actinomycetota</taxon>
        <taxon>Actinomycetes</taxon>
        <taxon>Kitasatosporales</taxon>
        <taxon>Streptomycetaceae</taxon>
        <taxon>Streptacidiphilus</taxon>
    </lineage>
</organism>
<protein>
    <submittedName>
        <fullName evidence="1">Uncharacterized protein</fullName>
    </submittedName>
</protein>
<dbReference type="AlphaFoldDB" id="A0A1H7FT18"/>
<sequence length="120" mass="13716">MAIIWYGVSEHEATWEDAAKWAQDHDWTLANVSAAYLPPLRQALNEMPGLRGDESFWVGRWRGRADPGVNGWYYVHGDGDHWANRGLAVGLDPDPRTARRFVYQYEVGEEERQARAMGRG</sequence>
<reference evidence="2" key="1">
    <citation type="submission" date="2016-10" db="EMBL/GenBank/DDBJ databases">
        <authorList>
            <person name="Varghese N."/>
        </authorList>
    </citation>
    <scope>NUCLEOTIDE SEQUENCE [LARGE SCALE GENOMIC DNA]</scope>
    <source>
        <strain evidence="2">DSM 45096 / BCRC 16803 / CGMCC 4.1857 / CIP 109030 / JCM 12277 / KCTC 19219 / NBRC 100920 / 33214</strain>
    </source>
</reference>